<keyword evidence="1" id="KW-0472">Membrane</keyword>
<keyword evidence="1" id="KW-1133">Transmembrane helix</keyword>
<reference evidence="2" key="1">
    <citation type="submission" date="2022-11" db="EMBL/GenBank/DDBJ databases">
        <authorList>
            <person name="Morgan W.R."/>
            <person name="Tartar A."/>
        </authorList>
    </citation>
    <scope>NUCLEOTIDE SEQUENCE</scope>
    <source>
        <strain evidence="2">ARSEF 373</strain>
    </source>
</reference>
<keyword evidence="1" id="KW-0812">Transmembrane</keyword>
<dbReference type="AlphaFoldDB" id="A0AAV2YNA4"/>
<reference evidence="2" key="2">
    <citation type="journal article" date="2023" name="Microbiol Resour">
        <title>Decontamination and Annotation of the Draft Genome Sequence of the Oomycete Lagenidium giganteum ARSEF 373.</title>
        <authorList>
            <person name="Morgan W.R."/>
            <person name="Tartar A."/>
        </authorList>
    </citation>
    <scope>NUCLEOTIDE SEQUENCE</scope>
    <source>
        <strain evidence="2">ARSEF 373</strain>
    </source>
</reference>
<keyword evidence="3" id="KW-1185">Reference proteome</keyword>
<evidence type="ECO:0000313" key="2">
    <source>
        <dbReference type="EMBL" id="DAZ96122.1"/>
    </source>
</evidence>
<organism evidence="2 3">
    <name type="scientific">Lagenidium giganteum</name>
    <dbReference type="NCBI Taxonomy" id="4803"/>
    <lineage>
        <taxon>Eukaryota</taxon>
        <taxon>Sar</taxon>
        <taxon>Stramenopiles</taxon>
        <taxon>Oomycota</taxon>
        <taxon>Peronosporomycetes</taxon>
        <taxon>Pythiales</taxon>
        <taxon>Pythiaceae</taxon>
    </lineage>
</organism>
<feature type="transmembrane region" description="Helical" evidence="1">
    <location>
        <begin position="79"/>
        <end position="102"/>
    </location>
</feature>
<evidence type="ECO:0000256" key="1">
    <source>
        <dbReference type="SAM" id="Phobius"/>
    </source>
</evidence>
<dbReference type="EMBL" id="DAKRPA010000178">
    <property type="protein sequence ID" value="DAZ96122.1"/>
    <property type="molecule type" value="Genomic_DNA"/>
</dbReference>
<proteinExistence type="predicted"/>
<gene>
    <name evidence="2" type="ORF">N0F65_000670</name>
</gene>
<dbReference type="Proteomes" id="UP001146120">
    <property type="component" value="Unassembled WGS sequence"/>
</dbReference>
<comment type="caution">
    <text evidence="2">The sequence shown here is derived from an EMBL/GenBank/DDBJ whole genome shotgun (WGS) entry which is preliminary data.</text>
</comment>
<evidence type="ECO:0000313" key="3">
    <source>
        <dbReference type="Proteomes" id="UP001146120"/>
    </source>
</evidence>
<accession>A0AAV2YNA4</accession>
<sequence>MVQRGLFGIEGEHFDMIWAAQELVEVVLQTIQAQRLSRWAARPWLNRGYAAMTICNCWLTSLVHHYFAHNIPLKRIVTLFLDCYLDFVSAVVVPFVIAFPYIEIYDPSTSGLLDFGWR</sequence>
<name>A0AAV2YNA4_9STRA</name>
<protein>
    <submittedName>
        <fullName evidence="2">Uncharacterized protein</fullName>
    </submittedName>
</protein>